<keyword evidence="10" id="KW-1185">Reference proteome</keyword>
<comment type="subcellular location">
    <subcellularLocation>
        <location evidence="1">Cell inner membrane</location>
        <topology evidence="1">Single-pass membrane protein</topology>
    </subcellularLocation>
</comment>
<dbReference type="NCBIfam" id="TIGR02532">
    <property type="entry name" value="IV_pilin_GFxxxE"/>
    <property type="match status" value="1"/>
</dbReference>
<keyword evidence="4" id="KW-0488">Methylation</keyword>
<dbReference type="GO" id="GO:0015628">
    <property type="term" value="P:protein secretion by the type II secretion system"/>
    <property type="evidence" value="ECO:0007669"/>
    <property type="project" value="InterPro"/>
</dbReference>
<dbReference type="PANTHER" id="PTHR38779:SF2">
    <property type="entry name" value="TYPE II SECRETION SYSTEM PROTEIN I-RELATED"/>
    <property type="match status" value="1"/>
</dbReference>
<dbReference type="AlphaFoldDB" id="A0A7D5D702"/>
<evidence type="ECO:0000256" key="1">
    <source>
        <dbReference type="ARBA" id="ARBA00004377"/>
    </source>
</evidence>
<dbReference type="PANTHER" id="PTHR38779">
    <property type="entry name" value="TYPE II SECRETION SYSTEM PROTEIN I-RELATED"/>
    <property type="match status" value="1"/>
</dbReference>
<dbReference type="RefSeq" id="WP_176570959.1">
    <property type="nucleotide sequence ID" value="NZ_CP056030.1"/>
</dbReference>
<evidence type="ECO:0000256" key="7">
    <source>
        <dbReference type="ARBA" id="ARBA00022989"/>
    </source>
</evidence>
<keyword evidence="3" id="KW-1003">Cell membrane</keyword>
<accession>A0A7D5D702</accession>
<reference evidence="9 10" key="1">
    <citation type="submission" date="2020-06" db="EMBL/GenBank/DDBJ databases">
        <title>Pseudomonas eucalypticola sp. nov., an endophyte of Eucalyptus dunnii leaves with biocontrol ability of eucalyptus leaf blight.</title>
        <authorList>
            <person name="Liu Y."/>
            <person name="Song Z."/>
            <person name="Zeng H."/>
            <person name="Lu M."/>
            <person name="Wang X."/>
            <person name="Lian X."/>
            <person name="Zhang Q."/>
        </authorList>
    </citation>
    <scope>NUCLEOTIDE SEQUENCE [LARGE SCALE GENOMIC DNA]</scope>
    <source>
        <strain evidence="9 10">NP-1</strain>
    </source>
</reference>
<evidence type="ECO:0000256" key="6">
    <source>
        <dbReference type="ARBA" id="ARBA00022692"/>
    </source>
</evidence>
<keyword evidence="8" id="KW-0472">Membrane</keyword>
<organism evidence="9 10">
    <name type="scientific">Pseudomonas eucalypticola</name>
    <dbReference type="NCBI Taxonomy" id="2599595"/>
    <lineage>
        <taxon>Bacteria</taxon>
        <taxon>Pseudomonadati</taxon>
        <taxon>Pseudomonadota</taxon>
        <taxon>Gammaproteobacteria</taxon>
        <taxon>Pseudomonadales</taxon>
        <taxon>Pseudomonadaceae</taxon>
        <taxon>Pseudomonas</taxon>
    </lineage>
</organism>
<dbReference type="InterPro" id="IPR010052">
    <property type="entry name" value="T2SS_protein-GspI"/>
</dbReference>
<dbReference type="KEGG" id="pez:HWQ56_14625"/>
<evidence type="ECO:0000313" key="9">
    <source>
        <dbReference type="EMBL" id="QKZ04954.1"/>
    </source>
</evidence>
<protein>
    <submittedName>
        <fullName evidence="9">Prepilin-type N-terminal cleavage/methylation domain-containing protein</fullName>
    </submittedName>
</protein>
<keyword evidence="7" id="KW-1133">Transmembrane helix</keyword>
<dbReference type="Pfam" id="PF07963">
    <property type="entry name" value="N_methyl"/>
    <property type="match status" value="1"/>
</dbReference>
<dbReference type="EMBL" id="CP056030">
    <property type="protein sequence ID" value="QKZ04954.1"/>
    <property type="molecule type" value="Genomic_DNA"/>
</dbReference>
<proteinExistence type="inferred from homology"/>
<dbReference type="GO" id="GO:0015627">
    <property type="term" value="C:type II protein secretion system complex"/>
    <property type="evidence" value="ECO:0007669"/>
    <property type="project" value="InterPro"/>
</dbReference>
<keyword evidence="5" id="KW-0997">Cell inner membrane</keyword>
<name>A0A7D5D702_9PSED</name>
<dbReference type="InterPro" id="IPR045584">
    <property type="entry name" value="Pilin-like"/>
</dbReference>
<evidence type="ECO:0000256" key="4">
    <source>
        <dbReference type="ARBA" id="ARBA00022481"/>
    </source>
</evidence>
<dbReference type="Proteomes" id="UP000509568">
    <property type="component" value="Chromosome"/>
</dbReference>
<evidence type="ECO:0000256" key="3">
    <source>
        <dbReference type="ARBA" id="ARBA00022475"/>
    </source>
</evidence>
<evidence type="ECO:0000256" key="2">
    <source>
        <dbReference type="ARBA" id="ARBA00008358"/>
    </source>
</evidence>
<comment type="similarity">
    <text evidence="2">Belongs to the GSP I family.</text>
</comment>
<gene>
    <name evidence="9" type="ORF">HWQ56_14625</name>
</gene>
<sequence length="120" mass="12930">MTHQRGFTLLEMLAALAVLALCATVLLGAFGQSARALQHTQRSDRLNLAARSLMDALGDGPLAPGRSQGQWDDVQWTLDVAAVPSVPGPDRLWQLDLRLKAEGREARFSTLQVRSAGLAP</sequence>
<dbReference type="GO" id="GO:0005886">
    <property type="term" value="C:plasma membrane"/>
    <property type="evidence" value="ECO:0007669"/>
    <property type="project" value="UniProtKB-SubCell"/>
</dbReference>
<evidence type="ECO:0000256" key="8">
    <source>
        <dbReference type="ARBA" id="ARBA00023136"/>
    </source>
</evidence>
<keyword evidence="6" id="KW-0812">Transmembrane</keyword>
<evidence type="ECO:0000256" key="5">
    <source>
        <dbReference type="ARBA" id="ARBA00022519"/>
    </source>
</evidence>
<evidence type="ECO:0000313" key="10">
    <source>
        <dbReference type="Proteomes" id="UP000509568"/>
    </source>
</evidence>
<dbReference type="SUPFAM" id="SSF54523">
    <property type="entry name" value="Pili subunits"/>
    <property type="match status" value="1"/>
</dbReference>
<dbReference type="InterPro" id="IPR012902">
    <property type="entry name" value="N_methyl_site"/>
</dbReference>